<reference evidence="2 3" key="1">
    <citation type="submission" date="2016-01" db="EMBL/GenBank/DDBJ databases">
        <title>Complete genome and mega plasmid sequence of Sphingomonas panacis DCY99 elicits systemic resistance in rice to Xanthomonas oryzae.</title>
        <authorList>
            <person name="Kim Y.J."/>
            <person name="Yang D.C."/>
            <person name="Sing P."/>
        </authorList>
    </citation>
    <scope>NUCLEOTIDE SEQUENCE [LARGE SCALE GENOMIC DNA]</scope>
    <source>
        <strain evidence="2 3">DCY99</strain>
    </source>
</reference>
<proteinExistence type="predicted"/>
<accession>A0A1B3ZAF2</accession>
<dbReference type="SUPFAM" id="SSF53335">
    <property type="entry name" value="S-adenosyl-L-methionine-dependent methyltransferases"/>
    <property type="match status" value="1"/>
</dbReference>
<dbReference type="EMBL" id="CP014168">
    <property type="protein sequence ID" value="AOH84402.1"/>
    <property type="molecule type" value="Genomic_DNA"/>
</dbReference>
<dbReference type="STRING" id="1560345.AWL63_10920"/>
<organism evidence="2 3">
    <name type="scientific">Sphingomonas panacis</name>
    <dbReference type="NCBI Taxonomy" id="1560345"/>
    <lineage>
        <taxon>Bacteria</taxon>
        <taxon>Pseudomonadati</taxon>
        <taxon>Pseudomonadota</taxon>
        <taxon>Alphaproteobacteria</taxon>
        <taxon>Sphingomonadales</taxon>
        <taxon>Sphingomonadaceae</taxon>
        <taxon>Sphingomonas</taxon>
    </lineage>
</organism>
<dbReference type="Gene3D" id="3.40.50.150">
    <property type="entry name" value="Vaccinia Virus protein VP39"/>
    <property type="match status" value="1"/>
</dbReference>
<dbReference type="AlphaFoldDB" id="A0A1B3ZAF2"/>
<evidence type="ECO:0000313" key="2">
    <source>
        <dbReference type="EMBL" id="AOH84402.1"/>
    </source>
</evidence>
<keyword evidence="3" id="KW-1185">Reference proteome</keyword>
<sequence length="293" mass="32920">MGQPMRLFLHAVRRGWRGRYAVELDRRFADRASFLDFLAEHPRLQDRHFLDALTARIRRYGAREPLTGAKIRAGMLSAPPNLRDGLMYGGLTSRARAVMAAIESLLVEAGTKEPVIYAPEAVTSLALRLRGRFSRFIGSEYTENPNTAASLYPIPIMDLQALNLPDATFDIVTTNEVLEHVPSLDGALREIHRILKPGGYHIGTVPFLYTQDDSIVRARLEANQVIHLMPPEYHDNPVDHELGALVFEIPGWNVLARARAIGFREAHIRYMASARYAFVSEDIGGVLLLELRK</sequence>
<evidence type="ECO:0000313" key="3">
    <source>
        <dbReference type="Proteomes" id="UP000094256"/>
    </source>
</evidence>
<dbReference type="KEGG" id="span:AWL63_10920"/>
<gene>
    <name evidence="2" type="ORF">AWL63_10920</name>
</gene>
<dbReference type="RefSeq" id="WP_069204960.1">
    <property type="nucleotide sequence ID" value="NZ_CP014168.1"/>
</dbReference>
<dbReference type="Proteomes" id="UP000094256">
    <property type="component" value="Chromosome"/>
</dbReference>
<dbReference type="InterPro" id="IPR013216">
    <property type="entry name" value="Methyltransf_11"/>
</dbReference>
<feature type="domain" description="Methyltransferase type 11" evidence="1">
    <location>
        <begin position="155"/>
        <end position="202"/>
    </location>
</feature>
<name>A0A1B3ZAF2_9SPHN</name>
<dbReference type="CDD" id="cd02440">
    <property type="entry name" value="AdoMet_MTases"/>
    <property type="match status" value="1"/>
</dbReference>
<dbReference type="GO" id="GO:0008757">
    <property type="term" value="F:S-adenosylmethionine-dependent methyltransferase activity"/>
    <property type="evidence" value="ECO:0007669"/>
    <property type="project" value="InterPro"/>
</dbReference>
<dbReference type="InterPro" id="IPR029063">
    <property type="entry name" value="SAM-dependent_MTases_sf"/>
</dbReference>
<protein>
    <recommendedName>
        <fullName evidence="1">Methyltransferase type 11 domain-containing protein</fullName>
    </recommendedName>
</protein>
<evidence type="ECO:0000259" key="1">
    <source>
        <dbReference type="Pfam" id="PF08241"/>
    </source>
</evidence>
<dbReference type="Pfam" id="PF08241">
    <property type="entry name" value="Methyltransf_11"/>
    <property type="match status" value="1"/>
</dbReference>